<evidence type="ECO:0000256" key="1">
    <source>
        <dbReference type="SAM" id="MobiDB-lite"/>
    </source>
</evidence>
<evidence type="ECO:0000313" key="3">
    <source>
        <dbReference type="Proteomes" id="UP000031523"/>
    </source>
</evidence>
<gene>
    <name evidence="2" type="ORF">SLNWT_0378</name>
</gene>
<protein>
    <submittedName>
        <fullName evidence="2">Uncharacterized protein</fullName>
    </submittedName>
</protein>
<dbReference type="Proteomes" id="UP000031523">
    <property type="component" value="Chromosome"/>
</dbReference>
<dbReference type="AlphaFoldDB" id="A0A0B5EH76"/>
<evidence type="ECO:0000313" key="2">
    <source>
        <dbReference type="EMBL" id="AJE80754.1"/>
    </source>
</evidence>
<name>A0A0B5EH76_STRA4</name>
<dbReference type="EMBL" id="CP010519">
    <property type="protein sequence ID" value="AJE80754.1"/>
    <property type="molecule type" value="Genomic_DNA"/>
</dbReference>
<proteinExistence type="predicted"/>
<feature type="region of interest" description="Disordered" evidence="1">
    <location>
        <begin position="49"/>
        <end position="101"/>
    </location>
</feature>
<sequence length="101" mass="10647">MRPAAVRGLRRGGEPGPELLAVGRAPECVAHQGMRCSIQYAIVQPIGLRGQNDEGRPLLTEQEPGFAAGSAESRPVRTDRKRTGSAPGQAEPPAASHRGRA</sequence>
<accession>A0A0B5EH76</accession>
<reference evidence="2 3" key="1">
    <citation type="submission" date="2015-01" db="EMBL/GenBank/DDBJ databases">
        <title>Enhanced salinomycin production by adjusting the supply of polyketide extender units in Streptomyce albus DSM 41398.</title>
        <authorList>
            <person name="Lu C."/>
        </authorList>
    </citation>
    <scope>NUCLEOTIDE SEQUENCE [LARGE SCALE GENOMIC DNA]</scope>
    <source>
        <strain evidence="3">ATCC 21838 / DSM 41398 / FERM P-419 / JCM 4703 / NBRC 107858</strain>
    </source>
</reference>
<keyword evidence="3" id="KW-1185">Reference proteome</keyword>
<dbReference type="KEGG" id="sals:SLNWT_0378"/>
<organism evidence="2 3">
    <name type="scientific">Streptomyces albus (strain ATCC 21838 / DSM 41398 / FERM P-419 / JCM 4703 / NBRC 107858)</name>
    <dbReference type="NCBI Taxonomy" id="1081613"/>
    <lineage>
        <taxon>Bacteria</taxon>
        <taxon>Bacillati</taxon>
        <taxon>Actinomycetota</taxon>
        <taxon>Actinomycetes</taxon>
        <taxon>Kitasatosporales</taxon>
        <taxon>Streptomycetaceae</taxon>
        <taxon>Streptomyces</taxon>
    </lineage>
</organism>